<keyword evidence="2" id="KW-0808">Transferase</keyword>
<dbReference type="PANTHER" id="PTHR11525">
    <property type="entry name" value="FARNESYL-PYROPHOSPHATE SYNTHETASE"/>
    <property type="match status" value="1"/>
</dbReference>
<dbReference type="Gene3D" id="1.10.600.10">
    <property type="entry name" value="Farnesyl Diphosphate Synthase"/>
    <property type="match status" value="1"/>
</dbReference>
<keyword evidence="7" id="KW-1185">Reference proteome</keyword>
<dbReference type="EMBL" id="NCKV01016860">
    <property type="protein sequence ID" value="RWS20557.1"/>
    <property type="molecule type" value="Genomic_DNA"/>
</dbReference>
<dbReference type="GO" id="GO:0004161">
    <property type="term" value="F:dimethylallyltranstransferase activity"/>
    <property type="evidence" value="ECO:0007669"/>
    <property type="project" value="TreeGrafter"/>
</dbReference>
<name>A0A443RZ63_9ACAR</name>
<dbReference type="GO" id="GO:0005737">
    <property type="term" value="C:cytoplasm"/>
    <property type="evidence" value="ECO:0007669"/>
    <property type="project" value="TreeGrafter"/>
</dbReference>
<evidence type="ECO:0000313" key="6">
    <source>
        <dbReference type="EMBL" id="RWS20557.1"/>
    </source>
</evidence>
<dbReference type="STRING" id="299467.A0A443RZ63"/>
<keyword evidence="4" id="KW-0460">Magnesium</keyword>
<sequence>MFGQVMDCLTTPEGKRPNFKLFTEERYDTIVRHKTSFYSFVLPIQMALYLAEIVDDEIHKDIEDVMLKIGFLFQAQDDYLDVFGDPKVTGKIGTDIADGKCSWIAVRSFKQFDTEKGKIFEGNYGSKHRVAVIEWLFDAINIKKVFRTFGEKEYKQIQKLITQFENKHGLNGNSFGQILNIIYKRVK</sequence>
<evidence type="ECO:0000313" key="7">
    <source>
        <dbReference type="Proteomes" id="UP000288716"/>
    </source>
</evidence>
<dbReference type="OrthoDB" id="10257492at2759"/>
<dbReference type="PANTHER" id="PTHR11525:SF0">
    <property type="entry name" value="FARNESYL PYROPHOSPHATE SYNTHASE"/>
    <property type="match status" value="1"/>
</dbReference>
<dbReference type="VEuPathDB" id="VectorBase:LDEU011483"/>
<dbReference type="GO" id="GO:0004337">
    <property type="term" value="F:(2E,6E)-farnesyl diphosphate synthase activity"/>
    <property type="evidence" value="ECO:0007669"/>
    <property type="project" value="TreeGrafter"/>
</dbReference>
<dbReference type="SUPFAM" id="SSF48576">
    <property type="entry name" value="Terpenoid synthases"/>
    <property type="match status" value="1"/>
</dbReference>
<reference evidence="6 7" key="1">
    <citation type="journal article" date="2018" name="Gigascience">
        <title>Genomes of trombidid mites reveal novel predicted allergens and laterally-transferred genes associated with secondary metabolism.</title>
        <authorList>
            <person name="Dong X."/>
            <person name="Chaisiri K."/>
            <person name="Xia D."/>
            <person name="Armstrong S.D."/>
            <person name="Fang Y."/>
            <person name="Donnelly M.J."/>
            <person name="Kadowaki T."/>
            <person name="McGarry J.W."/>
            <person name="Darby A.C."/>
            <person name="Makepeace B.L."/>
        </authorList>
    </citation>
    <scope>NUCLEOTIDE SEQUENCE [LARGE SCALE GENOMIC DNA]</scope>
    <source>
        <strain evidence="6">UoL-UT</strain>
    </source>
</reference>
<accession>A0A443RZ63</accession>
<dbReference type="AlphaFoldDB" id="A0A443RZ63"/>
<gene>
    <name evidence="6" type="ORF">B4U80_01708</name>
</gene>
<organism evidence="6 7">
    <name type="scientific">Leptotrombidium deliense</name>
    <dbReference type="NCBI Taxonomy" id="299467"/>
    <lineage>
        <taxon>Eukaryota</taxon>
        <taxon>Metazoa</taxon>
        <taxon>Ecdysozoa</taxon>
        <taxon>Arthropoda</taxon>
        <taxon>Chelicerata</taxon>
        <taxon>Arachnida</taxon>
        <taxon>Acari</taxon>
        <taxon>Acariformes</taxon>
        <taxon>Trombidiformes</taxon>
        <taxon>Prostigmata</taxon>
        <taxon>Anystina</taxon>
        <taxon>Parasitengona</taxon>
        <taxon>Trombiculoidea</taxon>
        <taxon>Trombiculidae</taxon>
        <taxon>Leptotrombidium</taxon>
    </lineage>
</organism>
<evidence type="ECO:0000256" key="4">
    <source>
        <dbReference type="ARBA" id="ARBA00022842"/>
    </source>
</evidence>
<dbReference type="GO" id="GO:0042811">
    <property type="term" value="P:pheromone biosynthetic process"/>
    <property type="evidence" value="ECO:0007669"/>
    <property type="project" value="UniProtKB-ARBA"/>
</dbReference>
<evidence type="ECO:0000256" key="2">
    <source>
        <dbReference type="ARBA" id="ARBA00022679"/>
    </source>
</evidence>
<dbReference type="InterPro" id="IPR008949">
    <property type="entry name" value="Isoprenoid_synthase_dom_sf"/>
</dbReference>
<dbReference type="GO" id="GO:0046872">
    <property type="term" value="F:metal ion binding"/>
    <property type="evidence" value="ECO:0007669"/>
    <property type="project" value="UniProtKB-KW"/>
</dbReference>
<evidence type="ECO:0000256" key="1">
    <source>
        <dbReference type="ARBA" id="ARBA00001946"/>
    </source>
</evidence>
<proteinExistence type="predicted"/>
<dbReference type="GO" id="GO:0045337">
    <property type="term" value="P:farnesyl diphosphate biosynthetic process"/>
    <property type="evidence" value="ECO:0007669"/>
    <property type="project" value="TreeGrafter"/>
</dbReference>
<comment type="pathway">
    <text evidence="5">Pheromone biosynthesis.</text>
</comment>
<dbReference type="Proteomes" id="UP000288716">
    <property type="component" value="Unassembled WGS sequence"/>
</dbReference>
<dbReference type="Pfam" id="PF00348">
    <property type="entry name" value="polyprenyl_synt"/>
    <property type="match status" value="1"/>
</dbReference>
<dbReference type="InterPro" id="IPR000092">
    <property type="entry name" value="Polyprenyl_synt"/>
</dbReference>
<evidence type="ECO:0000256" key="3">
    <source>
        <dbReference type="ARBA" id="ARBA00022723"/>
    </source>
</evidence>
<keyword evidence="3" id="KW-0479">Metal-binding</keyword>
<protein>
    <submittedName>
        <fullName evidence="6">Farnesyl pyrophosphate synthase-like protein</fullName>
    </submittedName>
</protein>
<dbReference type="InterPro" id="IPR039702">
    <property type="entry name" value="FPS1-like"/>
</dbReference>
<comment type="cofactor">
    <cofactor evidence="1">
        <name>Mg(2+)</name>
        <dbReference type="ChEBI" id="CHEBI:18420"/>
    </cofactor>
</comment>
<evidence type="ECO:0000256" key="5">
    <source>
        <dbReference type="ARBA" id="ARBA00033740"/>
    </source>
</evidence>
<comment type="caution">
    <text evidence="6">The sequence shown here is derived from an EMBL/GenBank/DDBJ whole genome shotgun (WGS) entry which is preliminary data.</text>
</comment>